<evidence type="ECO:0000313" key="4">
    <source>
        <dbReference type="WBParaSite" id="ECPE_0000275801-mRNA-1"/>
    </source>
</evidence>
<feature type="region of interest" description="Disordered" evidence="1">
    <location>
        <begin position="74"/>
        <end position="115"/>
    </location>
</feature>
<dbReference type="EMBL" id="UZAN01039832">
    <property type="protein sequence ID" value="VDP67334.1"/>
    <property type="molecule type" value="Genomic_DNA"/>
</dbReference>
<gene>
    <name evidence="2" type="ORF">ECPE_LOCUS2755</name>
</gene>
<evidence type="ECO:0000256" key="1">
    <source>
        <dbReference type="SAM" id="MobiDB-lite"/>
    </source>
</evidence>
<dbReference type="OrthoDB" id="1562946at2759"/>
<feature type="compositionally biased region" description="Polar residues" evidence="1">
    <location>
        <begin position="92"/>
        <end position="103"/>
    </location>
</feature>
<protein>
    <submittedName>
        <fullName evidence="2 4">Uncharacterized protein</fullName>
    </submittedName>
</protein>
<keyword evidence="3" id="KW-1185">Reference proteome</keyword>
<reference evidence="2 3" key="2">
    <citation type="submission" date="2018-11" db="EMBL/GenBank/DDBJ databases">
        <authorList>
            <consortium name="Pathogen Informatics"/>
        </authorList>
    </citation>
    <scope>NUCLEOTIDE SEQUENCE [LARGE SCALE GENOMIC DNA]</scope>
    <source>
        <strain evidence="2 3">Egypt</strain>
    </source>
</reference>
<feature type="compositionally biased region" description="Polar residues" evidence="1">
    <location>
        <begin position="1"/>
        <end position="19"/>
    </location>
</feature>
<evidence type="ECO:0000313" key="3">
    <source>
        <dbReference type="Proteomes" id="UP000272942"/>
    </source>
</evidence>
<feature type="region of interest" description="Disordered" evidence="1">
    <location>
        <begin position="1"/>
        <end position="28"/>
    </location>
</feature>
<organism evidence="4">
    <name type="scientific">Echinostoma caproni</name>
    <dbReference type="NCBI Taxonomy" id="27848"/>
    <lineage>
        <taxon>Eukaryota</taxon>
        <taxon>Metazoa</taxon>
        <taxon>Spiralia</taxon>
        <taxon>Lophotrochozoa</taxon>
        <taxon>Platyhelminthes</taxon>
        <taxon>Trematoda</taxon>
        <taxon>Digenea</taxon>
        <taxon>Plagiorchiida</taxon>
        <taxon>Echinostomata</taxon>
        <taxon>Echinostomatoidea</taxon>
        <taxon>Echinostomatidae</taxon>
        <taxon>Echinostoma</taxon>
    </lineage>
</organism>
<accession>A0A183A720</accession>
<name>A0A183A720_9TREM</name>
<dbReference type="AlphaFoldDB" id="A0A183A720"/>
<evidence type="ECO:0000313" key="2">
    <source>
        <dbReference type="EMBL" id="VDP67334.1"/>
    </source>
</evidence>
<reference evidence="4" key="1">
    <citation type="submission" date="2016-06" db="UniProtKB">
        <authorList>
            <consortium name="WormBaseParasite"/>
        </authorList>
    </citation>
    <scope>IDENTIFICATION</scope>
</reference>
<dbReference type="WBParaSite" id="ECPE_0000275801-mRNA-1">
    <property type="protein sequence ID" value="ECPE_0000275801-mRNA-1"/>
    <property type="gene ID" value="ECPE_0000275801"/>
</dbReference>
<dbReference type="Proteomes" id="UP000272942">
    <property type="component" value="Unassembled WGS sequence"/>
</dbReference>
<sequence>MSSTDSPVSATASENVIRQQSEENLNHQLNTHTEFRGTGSLMDLDSCTRSLADNSFVLEPSAFTLPNNPCRLFLPNPEGTHSLPLPRGNAASKISTQSASATNEKSDERLRKTHSSISLTSIPDGPYNDIWAGSIT</sequence>
<proteinExistence type="predicted"/>